<sequence length="81" mass="8468">MVSPGLALQDAATVLRRQPISTRDPVDPVDPAVPMAPPTEEAHADLAAASRRVVPMREVLGVAADFARRTGPADPGFLGQV</sequence>
<proteinExistence type="predicted"/>
<organism evidence="1 2">
    <name type="scientific">Streptomyces phaeoluteigriseus</name>
    <dbReference type="NCBI Taxonomy" id="114686"/>
    <lineage>
        <taxon>Bacteria</taxon>
        <taxon>Bacillati</taxon>
        <taxon>Actinomycetota</taxon>
        <taxon>Actinomycetes</taxon>
        <taxon>Kitasatosporales</taxon>
        <taxon>Streptomycetaceae</taxon>
        <taxon>Streptomyces</taxon>
        <taxon>Streptomyces aurantiacus group</taxon>
    </lineage>
</organism>
<evidence type="ECO:0000313" key="2">
    <source>
        <dbReference type="Proteomes" id="UP000184286"/>
    </source>
</evidence>
<evidence type="ECO:0000313" key="1">
    <source>
        <dbReference type="EMBL" id="OQD53871.1"/>
    </source>
</evidence>
<comment type="caution">
    <text evidence="1">The sequence shown here is derived from an EMBL/GenBank/DDBJ whole genome shotgun (WGS) entry which is preliminary data.</text>
</comment>
<protein>
    <submittedName>
        <fullName evidence="1">Uncharacterized protein</fullName>
    </submittedName>
</protein>
<name>A0A1V6MN21_9ACTN</name>
<reference evidence="1 2" key="2">
    <citation type="submission" date="2017-02" db="EMBL/GenBank/DDBJ databases">
        <title>Draft genome sequence of Streptomyces phaeoluteigriseus type strain DSM41896.</title>
        <authorList>
            <person name="Salih T.S."/>
            <person name="Algora Gallardo L."/>
            <person name="Melo Santos T."/>
            <person name="Filgueira Martinez S."/>
            <person name="Herron P.R."/>
        </authorList>
    </citation>
    <scope>NUCLEOTIDE SEQUENCE [LARGE SCALE GENOMIC DNA]</scope>
    <source>
        <strain evidence="1 2">DSM 41896</strain>
    </source>
</reference>
<accession>A0A1V6MN21</accession>
<dbReference type="EMBL" id="MPOH02000016">
    <property type="protein sequence ID" value="OQD53871.1"/>
    <property type="molecule type" value="Genomic_DNA"/>
</dbReference>
<dbReference type="Proteomes" id="UP000184286">
    <property type="component" value="Unassembled WGS sequence"/>
</dbReference>
<gene>
    <name evidence="1" type="ORF">BM536_026915</name>
</gene>
<reference evidence="2" key="1">
    <citation type="submission" date="2016-11" db="EMBL/GenBank/DDBJ databases">
        <authorList>
            <person name="Schniete J.K."/>
            <person name="Salih T."/>
            <person name="Algora Gallardo L."/>
            <person name="Martinez Fernandez S."/>
            <person name="Herron P.R."/>
        </authorList>
    </citation>
    <scope>NUCLEOTIDE SEQUENCE [LARGE SCALE GENOMIC DNA]</scope>
    <source>
        <strain evidence="2">DSM 41896</strain>
    </source>
</reference>
<dbReference type="AlphaFoldDB" id="A0A1V6MN21"/>